<comment type="caution">
    <text evidence="1">The sequence shown here is derived from an EMBL/GenBank/DDBJ whole genome shotgun (WGS) entry which is preliminary data.</text>
</comment>
<dbReference type="EMBL" id="QJKF01000008">
    <property type="protein sequence ID" value="PXX61718.1"/>
    <property type="molecule type" value="Genomic_DNA"/>
</dbReference>
<proteinExistence type="predicted"/>
<protein>
    <recommendedName>
        <fullName evidence="3">WXG100 family type VII secretion target</fullName>
    </recommendedName>
</protein>
<dbReference type="OrthoDB" id="4562648at2"/>
<dbReference type="AlphaFoldDB" id="A0A318JXL2"/>
<sequence length="104" mass="11201">MSETIIVTPEDVRAGGNELMAAKSAFETVMRTLSETIDTYGPETWGKDSYGREFADGERGYRSSRNNLLSGGRDMVRTVGEFGTGLLRAGNAAEAADFGNSHAF</sequence>
<reference evidence="1 2" key="1">
    <citation type="submission" date="2018-05" db="EMBL/GenBank/DDBJ databases">
        <title>Genomic Encyclopedia of Type Strains, Phase IV (KMG-IV): sequencing the most valuable type-strain genomes for metagenomic binning, comparative biology and taxonomic classification.</title>
        <authorList>
            <person name="Goeker M."/>
        </authorList>
    </citation>
    <scope>NUCLEOTIDE SEQUENCE [LARGE SCALE GENOMIC DNA]</scope>
    <source>
        <strain evidence="1 2">DSM 44704</strain>
    </source>
</reference>
<dbReference type="RefSeq" id="WP_040731613.1">
    <property type="nucleotide sequence ID" value="NZ_QJKF01000008.1"/>
</dbReference>
<evidence type="ECO:0000313" key="1">
    <source>
        <dbReference type="EMBL" id="PXX61718.1"/>
    </source>
</evidence>
<organism evidence="1 2">
    <name type="scientific">Nocardia tenerifensis</name>
    <dbReference type="NCBI Taxonomy" id="228006"/>
    <lineage>
        <taxon>Bacteria</taxon>
        <taxon>Bacillati</taxon>
        <taxon>Actinomycetota</taxon>
        <taxon>Actinomycetes</taxon>
        <taxon>Mycobacteriales</taxon>
        <taxon>Nocardiaceae</taxon>
        <taxon>Nocardia</taxon>
    </lineage>
</organism>
<dbReference type="Proteomes" id="UP000247569">
    <property type="component" value="Unassembled WGS sequence"/>
</dbReference>
<keyword evidence="2" id="KW-1185">Reference proteome</keyword>
<name>A0A318JXL2_9NOCA</name>
<evidence type="ECO:0000313" key="2">
    <source>
        <dbReference type="Proteomes" id="UP000247569"/>
    </source>
</evidence>
<gene>
    <name evidence="1" type="ORF">DFR70_108276</name>
</gene>
<evidence type="ECO:0008006" key="3">
    <source>
        <dbReference type="Google" id="ProtNLM"/>
    </source>
</evidence>
<accession>A0A318JXL2</accession>